<dbReference type="PANTHER" id="PTHR48041:SF139">
    <property type="entry name" value="PROTEIN SCARLET"/>
    <property type="match status" value="1"/>
</dbReference>
<evidence type="ECO:0000256" key="3">
    <source>
        <dbReference type="ARBA" id="ARBA00022692"/>
    </source>
</evidence>
<feature type="transmembrane region" description="Helical" evidence="6">
    <location>
        <begin position="74"/>
        <end position="94"/>
    </location>
</feature>
<evidence type="ECO:0000256" key="6">
    <source>
        <dbReference type="SAM" id="Phobius"/>
    </source>
</evidence>
<feature type="transmembrane region" description="Helical" evidence="6">
    <location>
        <begin position="42"/>
        <end position="62"/>
    </location>
</feature>
<feature type="non-terminal residue" evidence="8">
    <location>
        <position position="1"/>
    </location>
</feature>
<gene>
    <name evidence="8" type="ORF">AAG570_002571</name>
</gene>
<keyword evidence="2" id="KW-0813">Transport</keyword>
<evidence type="ECO:0000256" key="2">
    <source>
        <dbReference type="ARBA" id="ARBA00022448"/>
    </source>
</evidence>
<keyword evidence="9" id="KW-1185">Reference proteome</keyword>
<feature type="domain" description="ABC-2 type transporter transmembrane" evidence="7">
    <location>
        <begin position="21"/>
        <end position="231"/>
    </location>
</feature>
<evidence type="ECO:0000313" key="9">
    <source>
        <dbReference type="Proteomes" id="UP001558652"/>
    </source>
</evidence>
<keyword evidence="5 6" id="KW-0472">Membrane</keyword>
<evidence type="ECO:0000259" key="7">
    <source>
        <dbReference type="Pfam" id="PF01061"/>
    </source>
</evidence>
<feature type="transmembrane region" description="Helical" evidence="6">
    <location>
        <begin position="270"/>
        <end position="289"/>
    </location>
</feature>
<keyword evidence="4 6" id="KW-1133">Transmembrane helix</keyword>
<organism evidence="8 9">
    <name type="scientific">Ranatra chinensis</name>
    <dbReference type="NCBI Taxonomy" id="642074"/>
    <lineage>
        <taxon>Eukaryota</taxon>
        <taxon>Metazoa</taxon>
        <taxon>Ecdysozoa</taxon>
        <taxon>Arthropoda</taxon>
        <taxon>Hexapoda</taxon>
        <taxon>Insecta</taxon>
        <taxon>Pterygota</taxon>
        <taxon>Neoptera</taxon>
        <taxon>Paraneoptera</taxon>
        <taxon>Hemiptera</taxon>
        <taxon>Heteroptera</taxon>
        <taxon>Panheteroptera</taxon>
        <taxon>Nepomorpha</taxon>
        <taxon>Nepidae</taxon>
        <taxon>Ranatrinae</taxon>
        <taxon>Ranatra</taxon>
    </lineage>
</organism>
<evidence type="ECO:0000256" key="5">
    <source>
        <dbReference type="ARBA" id="ARBA00023136"/>
    </source>
</evidence>
<evidence type="ECO:0000313" key="8">
    <source>
        <dbReference type="EMBL" id="KAL1123491.1"/>
    </source>
</evidence>
<dbReference type="PANTHER" id="PTHR48041">
    <property type="entry name" value="ABC TRANSPORTER G FAMILY MEMBER 28"/>
    <property type="match status" value="1"/>
</dbReference>
<feature type="transmembrane region" description="Helical" evidence="6">
    <location>
        <begin position="137"/>
        <end position="160"/>
    </location>
</feature>
<name>A0ABD0Y7Z8_9HEMI</name>
<dbReference type="AlphaFoldDB" id="A0ABD0Y7Z8"/>
<evidence type="ECO:0000256" key="4">
    <source>
        <dbReference type="ARBA" id="ARBA00022989"/>
    </source>
</evidence>
<comment type="caution">
    <text evidence="8">The sequence shown here is derived from an EMBL/GenBank/DDBJ whole genome shotgun (WGS) entry which is preliminary data.</text>
</comment>
<dbReference type="EMBL" id="JBFDAA010000012">
    <property type="protein sequence ID" value="KAL1123491.1"/>
    <property type="molecule type" value="Genomic_DNA"/>
</dbReference>
<proteinExistence type="predicted"/>
<comment type="subcellular location">
    <subcellularLocation>
        <location evidence="1">Membrane</location>
        <topology evidence="1">Multi-pass membrane protein</topology>
    </subcellularLocation>
</comment>
<reference evidence="8 9" key="1">
    <citation type="submission" date="2024-07" db="EMBL/GenBank/DDBJ databases">
        <title>Chromosome-level genome assembly of the water stick insect Ranatra chinensis (Heteroptera: Nepidae).</title>
        <authorList>
            <person name="Liu X."/>
        </authorList>
    </citation>
    <scope>NUCLEOTIDE SEQUENCE [LARGE SCALE GENOMIC DNA]</scope>
    <source>
        <strain evidence="8">Cailab_2021Rc</strain>
        <tissue evidence="8">Muscle</tissue>
    </source>
</reference>
<protein>
    <recommendedName>
        <fullName evidence="7">ABC-2 type transporter transmembrane domain-containing protein</fullName>
    </recommendedName>
</protein>
<feature type="transmembrane region" description="Helical" evidence="6">
    <location>
        <begin position="193"/>
        <end position="213"/>
    </location>
</feature>
<feature type="transmembrane region" description="Helical" evidence="6">
    <location>
        <begin position="166"/>
        <end position="186"/>
    </location>
</feature>
<dbReference type="Proteomes" id="UP001558652">
    <property type="component" value="Unassembled WGS sequence"/>
</dbReference>
<evidence type="ECO:0000256" key="1">
    <source>
        <dbReference type="ARBA" id="ARBA00004141"/>
    </source>
</evidence>
<sequence length="298" mass="33663">VFQADDEFHKYLSICPPKYTTQLYWLLWRSTVEMVRNPHDQILRLCFYIMLALLISTPYMELHINQEGIQNLQGFLYLVIVETIFTFSYSVAHTFPSQIPILLREVGNGLYSPAVYYLSKMIILLPRALIEPILFSAVAFLLAGLYGGFVGFVMFCIPVIASSVVATAHGCLISAIFESVSTGSLASVPMEQIGLLFCGIFMSLSDVPFHFSWVKYVSMFYYGLEAVSILQWSQIEEIPCSSRPEVPCISTGQEVLLNYGYSEDNFNLDLMGLASIYCVCHIVGFIAFWKRSQKQAAY</sequence>
<dbReference type="InterPro" id="IPR050352">
    <property type="entry name" value="ABCG_transporters"/>
</dbReference>
<keyword evidence="3 6" id="KW-0812">Transmembrane</keyword>
<dbReference type="Pfam" id="PF01061">
    <property type="entry name" value="ABC2_membrane"/>
    <property type="match status" value="1"/>
</dbReference>
<accession>A0ABD0Y7Z8</accession>
<dbReference type="InterPro" id="IPR013525">
    <property type="entry name" value="ABC2_TM"/>
</dbReference>
<dbReference type="GO" id="GO:0016020">
    <property type="term" value="C:membrane"/>
    <property type="evidence" value="ECO:0007669"/>
    <property type="project" value="UniProtKB-SubCell"/>
</dbReference>